<proteinExistence type="predicted"/>
<keyword evidence="2" id="KW-1185">Reference proteome</keyword>
<evidence type="ECO:0000313" key="3">
    <source>
        <dbReference type="WBParaSite" id="PSAMB.scaffold10451size4074.g33319.t1"/>
    </source>
</evidence>
<organism evidence="2 3">
    <name type="scientific">Plectus sambesii</name>
    <dbReference type="NCBI Taxonomy" id="2011161"/>
    <lineage>
        <taxon>Eukaryota</taxon>
        <taxon>Metazoa</taxon>
        <taxon>Ecdysozoa</taxon>
        <taxon>Nematoda</taxon>
        <taxon>Chromadorea</taxon>
        <taxon>Plectida</taxon>
        <taxon>Plectina</taxon>
        <taxon>Plectoidea</taxon>
        <taxon>Plectidae</taxon>
        <taxon>Plectus</taxon>
    </lineage>
</organism>
<dbReference type="AlphaFoldDB" id="A0A914UIR4"/>
<accession>A0A914UIR4</accession>
<dbReference type="Proteomes" id="UP000887566">
    <property type="component" value="Unplaced"/>
</dbReference>
<protein>
    <submittedName>
        <fullName evidence="3">Uncharacterized protein</fullName>
    </submittedName>
</protein>
<sequence length="39" mass="4238">MVKFRSTPIDPGVNPDFNPDPDPDPDSPTPTPTPTPTFE</sequence>
<evidence type="ECO:0000256" key="1">
    <source>
        <dbReference type="SAM" id="MobiDB-lite"/>
    </source>
</evidence>
<feature type="region of interest" description="Disordered" evidence="1">
    <location>
        <begin position="1"/>
        <end position="39"/>
    </location>
</feature>
<name>A0A914UIR4_9BILA</name>
<evidence type="ECO:0000313" key="2">
    <source>
        <dbReference type="Proteomes" id="UP000887566"/>
    </source>
</evidence>
<dbReference type="WBParaSite" id="PSAMB.scaffold10451size4074.g33319.t1">
    <property type="protein sequence ID" value="PSAMB.scaffold10451size4074.g33319.t1"/>
    <property type="gene ID" value="PSAMB.scaffold10451size4074.g33319"/>
</dbReference>
<reference evidence="3" key="1">
    <citation type="submission" date="2022-11" db="UniProtKB">
        <authorList>
            <consortium name="WormBaseParasite"/>
        </authorList>
    </citation>
    <scope>IDENTIFICATION</scope>
</reference>
<feature type="compositionally biased region" description="Pro residues" evidence="1">
    <location>
        <begin position="26"/>
        <end position="39"/>
    </location>
</feature>